<evidence type="ECO:0000259" key="1">
    <source>
        <dbReference type="PROSITE" id="PS51208"/>
    </source>
</evidence>
<name>A0A2T3MZW9_9GAMM</name>
<dbReference type="InterPro" id="IPR006315">
    <property type="entry name" value="OM_autotransptr_brl_dom"/>
</dbReference>
<evidence type="ECO:0000313" key="2">
    <source>
        <dbReference type="EMBL" id="PSW05530.1"/>
    </source>
</evidence>
<gene>
    <name evidence="2" type="ORF">C9I89_09255</name>
</gene>
<dbReference type="NCBIfam" id="TIGR01414">
    <property type="entry name" value="autotrans_barl"/>
    <property type="match status" value="1"/>
</dbReference>
<proteinExistence type="predicted"/>
<dbReference type="Pfam" id="PF03797">
    <property type="entry name" value="Autotransporter"/>
    <property type="match status" value="1"/>
</dbReference>
<dbReference type="Proteomes" id="UP000240904">
    <property type="component" value="Unassembled WGS sequence"/>
</dbReference>
<sequence>MAASSAERVSNANGMAELTSMTQEVYAVAISNLKELSSDFRGDKFTQNKLQRRASGLNNNSLLQQNNLNTAELTARASSLRQAAKNNVQPQASFPQSSELTLYQNGYLAEESYSRFGAYVRVEQDTTTSGNNASSVEKDYKSEGTSITLGGDYLLYDHYLFGLALGLPLFDSGEENAESEIDGLVASGYFSYFHDNWYLDFTASYALVDTDIERKISLYSDSVITNVDDVDSDIWVFSLGSGYLIHDNNWNFALESSIQHTVSDTDRYAERPSKGNSNYLISKVDDINELESTVFIAGASFFYPFRTSLGVFQPYLRSYVHYDFDANSEKIISQLQADNSGTILPIIIKSDDQLYGRMHLGISGAFNNDWHAYAEASTLIGLDDLSAYTFTIGVSIALD</sequence>
<protein>
    <submittedName>
        <fullName evidence="2">Autotransporter domain-containing protein</fullName>
    </submittedName>
</protein>
<keyword evidence="3" id="KW-1185">Reference proteome</keyword>
<dbReference type="Gene3D" id="2.40.128.130">
    <property type="entry name" value="Autotransporter beta-domain"/>
    <property type="match status" value="1"/>
</dbReference>
<dbReference type="OrthoDB" id="5809670at2"/>
<dbReference type="InterPro" id="IPR036709">
    <property type="entry name" value="Autotransporte_beta_dom_sf"/>
</dbReference>
<dbReference type="PROSITE" id="PS51208">
    <property type="entry name" value="AUTOTRANSPORTER"/>
    <property type="match status" value="1"/>
</dbReference>
<accession>A0A2T3MZW9</accession>
<comment type="caution">
    <text evidence="2">The sequence shown here is derived from an EMBL/GenBank/DDBJ whole genome shotgun (WGS) entry which is preliminary data.</text>
</comment>
<dbReference type="GO" id="GO:0019867">
    <property type="term" value="C:outer membrane"/>
    <property type="evidence" value="ECO:0007669"/>
    <property type="project" value="InterPro"/>
</dbReference>
<organism evidence="2 3">
    <name type="scientific">Photobacterium lipolyticum</name>
    <dbReference type="NCBI Taxonomy" id="266810"/>
    <lineage>
        <taxon>Bacteria</taxon>
        <taxon>Pseudomonadati</taxon>
        <taxon>Pseudomonadota</taxon>
        <taxon>Gammaproteobacteria</taxon>
        <taxon>Vibrionales</taxon>
        <taxon>Vibrionaceae</taxon>
        <taxon>Photobacterium</taxon>
    </lineage>
</organism>
<reference evidence="2 3" key="1">
    <citation type="submission" date="2018-03" db="EMBL/GenBank/DDBJ databases">
        <title>Whole genome sequencing of Histamine producing bacteria.</title>
        <authorList>
            <person name="Butler K."/>
        </authorList>
    </citation>
    <scope>NUCLEOTIDE SEQUENCE [LARGE SCALE GENOMIC DNA]</scope>
    <source>
        <strain evidence="2 3">DSM 16190</strain>
    </source>
</reference>
<dbReference type="AlphaFoldDB" id="A0A2T3MZW9"/>
<dbReference type="SMART" id="SM00869">
    <property type="entry name" value="Autotransporter"/>
    <property type="match status" value="1"/>
</dbReference>
<dbReference type="InterPro" id="IPR005546">
    <property type="entry name" value="Autotransporte_beta"/>
</dbReference>
<dbReference type="SUPFAM" id="SSF103515">
    <property type="entry name" value="Autotransporter"/>
    <property type="match status" value="1"/>
</dbReference>
<dbReference type="EMBL" id="PYMC01000005">
    <property type="protein sequence ID" value="PSW05530.1"/>
    <property type="molecule type" value="Genomic_DNA"/>
</dbReference>
<evidence type="ECO:0000313" key="3">
    <source>
        <dbReference type="Proteomes" id="UP000240904"/>
    </source>
</evidence>
<feature type="domain" description="Autotransporter" evidence="1">
    <location>
        <begin position="111"/>
        <end position="398"/>
    </location>
</feature>